<dbReference type="SFLD" id="SFLDS00001">
    <property type="entry name" value="Enolase"/>
    <property type="match status" value="1"/>
</dbReference>
<dbReference type="SUPFAM" id="SSF54826">
    <property type="entry name" value="Enolase N-terminal domain-like"/>
    <property type="match status" value="1"/>
</dbReference>
<dbReference type="InterPro" id="IPR018110">
    <property type="entry name" value="Mandel_Rmase/mucon_lact_enz_CS"/>
</dbReference>
<keyword evidence="2" id="KW-0479">Metal-binding</keyword>
<dbReference type="InterPro" id="IPR036849">
    <property type="entry name" value="Enolase-like_C_sf"/>
</dbReference>
<dbReference type="InterPro" id="IPR029017">
    <property type="entry name" value="Enolase-like_N"/>
</dbReference>
<comment type="caution">
    <text evidence="5">The sequence shown here is derived from an EMBL/GenBank/DDBJ whole genome shotgun (WGS) entry which is preliminary data.</text>
</comment>
<dbReference type="EMBL" id="AZHW01000650">
    <property type="protein sequence ID" value="ETW97552.1"/>
    <property type="molecule type" value="Genomic_DNA"/>
</dbReference>
<reference evidence="5 6" key="1">
    <citation type="journal article" date="2014" name="Nature">
        <title>An environmental bacterial taxon with a large and distinct metabolic repertoire.</title>
        <authorList>
            <person name="Wilson M.C."/>
            <person name="Mori T."/>
            <person name="Ruckert C."/>
            <person name="Uria A.R."/>
            <person name="Helf M.J."/>
            <person name="Takada K."/>
            <person name="Gernert C."/>
            <person name="Steffens U.A."/>
            <person name="Heycke N."/>
            <person name="Schmitt S."/>
            <person name="Rinke C."/>
            <person name="Helfrich E.J."/>
            <person name="Brachmann A.O."/>
            <person name="Gurgui C."/>
            <person name="Wakimoto T."/>
            <person name="Kracht M."/>
            <person name="Crusemann M."/>
            <person name="Hentschel U."/>
            <person name="Abe I."/>
            <person name="Matsunaga S."/>
            <person name="Kalinowski J."/>
            <person name="Takeyama H."/>
            <person name="Piel J."/>
        </authorList>
    </citation>
    <scope>NUCLEOTIDE SEQUENCE [LARGE SCALE GENOMIC DNA]</scope>
    <source>
        <strain evidence="6">TSY1</strain>
    </source>
</reference>
<dbReference type="GO" id="GO:0016836">
    <property type="term" value="F:hydro-lyase activity"/>
    <property type="evidence" value="ECO:0007669"/>
    <property type="project" value="TreeGrafter"/>
</dbReference>
<dbReference type="GO" id="GO:0009063">
    <property type="term" value="P:amino acid catabolic process"/>
    <property type="evidence" value="ECO:0007669"/>
    <property type="project" value="InterPro"/>
</dbReference>
<gene>
    <name evidence="5" type="ORF">ETSY1_22200</name>
</gene>
<proteinExistence type="predicted"/>
<dbReference type="InterPro" id="IPR046945">
    <property type="entry name" value="RHMD-like"/>
</dbReference>
<dbReference type="CDD" id="cd03316">
    <property type="entry name" value="MR_like"/>
    <property type="match status" value="1"/>
</dbReference>
<dbReference type="SMART" id="SM00922">
    <property type="entry name" value="MR_MLE"/>
    <property type="match status" value="1"/>
</dbReference>
<accession>W4LHU4</accession>
<sequence>MLKITNVETLVINMPMQLDGPVPMQGGQARTSIDMLLVRIDTDAGITGWGEGFGHRIWPATRAAIDTLIGPMCVGRDASAINVLMDELQRNLHGVGRNGPALYALSAIDIALWDIAGKAANLPLYRLLGGSPRQDLPAYSSLLRYNDPAVVARYTEQALKRGYRDIKLHQIDVASVKAARDVAGPDIAITIDTNCPWTVDEAIAMAHAFEPFHPMWLEEPVWPPENHAGLARVRAEGGLDLAAGENATASDFKRMFELGSITYAQPSITKVGGVTEMRKIMALAQVAGVKVVPHSAYFGPGLIASIHCIASMPYESLVERYACDFDVNPLHDAIHPVAGRMPVPQAPGLGVALDAGVIEKLRIG</sequence>
<dbReference type="InterPro" id="IPR013342">
    <property type="entry name" value="Mandelate_racemase_C"/>
</dbReference>
<name>W4LHU4_ENTF1</name>
<dbReference type="HOGENOM" id="CLU_030273_3_1_7"/>
<dbReference type="GO" id="GO:0000287">
    <property type="term" value="F:magnesium ion binding"/>
    <property type="evidence" value="ECO:0007669"/>
    <property type="project" value="TreeGrafter"/>
</dbReference>
<dbReference type="InterPro" id="IPR013341">
    <property type="entry name" value="Mandelate_racemase_N_dom"/>
</dbReference>
<dbReference type="Gene3D" id="3.20.20.120">
    <property type="entry name" value="Enolase-like C-terminal domain"/>
    <property type="match status" value="1"/>
</dbReference>
<evidence type="ECO:0000313" key="6">
    <source>
        <dbReference type="Proteomes" id="UP000019141"/>
    </source>
</evidence>
<dbReference type="PANTHER" id="PTHR13794">
    <property type="entry name" value="ENOLASE SUPERFAMILY, MANDELATE RACEMASE"/>
    <property type="match status" value="1"/>
</dbReference>
<comment type="cofactor">
    <cofactor evidence="1">
        <name>Mg(2+)</name>
        <dbReference type="ChEBI" id="CHEBI:18420"/>
    </cofactor>
</comment>
<dbReference type="Gene3D" id="3.30.390.10">
    <property type="entry name" value="Enolase-like, N-terminal domain"/>
    <property type="match status" value="1"/>
</dbReference>
<organism evidence="5 6">
    <name type="scientific">Entotheonella factor</name>
    <dbReference type="NCBI Taxonomy" id="1429438"/>
    <lineage>
        <taxon>Bacteria</taxon>
        <taxon>Pseudomonadati</taxon>
        <taxon>Nitrospinota/Tectimicrobiota group</taxon>
        <taxon>Candidatus Tectimicrobiota</taxon>
        <taxon>Candidatus Entotheonellia</taxon>
        <taxon>Candidatus Entotheonellales</taxon>
        <taxon>Candidatus Entotheonellaceae</taxon>
        <taxon>Candidatus Entotheonella</taxon>
    </lineage>
</organism>
<feature type="domain" description="Mandelate racemase/muconate lactonizing enzyme C-terminal" evidence="4">
    <location>
        <begin position="148"/>
        <end position="240"/>
    </location>
</feature>
<dbReference type="SUPFAM" id="SSF51604">
    <property type="entry name" value="Enolase C-terminal domain-like"/>
    <property type="match status" value="1"/>
</dbReference>
<evidence type="ECO:0000256" key="2">
    <source>
        <dbReference type="ARBA" id="ARBA00022723"/>
    </source>
</evidence>
<dbReference type="Pfam" id="PF13378">
    <property type="entry name" value="MR_MLE_C"/>
    <property type="match status" value="1"/>
</dbReference>
<dbReference type="InterPro" id="IPR029065">
    <property type="entry name" value="Enolase_C-like"/>
</dbReference>
<evidence type="ECO:0000256" key="3">
    <source>
        <dbReference type="ARBA" id="ARBA00022842"/>
    </source>
</evidence>
<dbReference type="PROSITE" id="PS00908">
    <property type="entry name" value="MR_MLE_1"/>
    <property type="match status" value="1"/>
</dbReference>
<dbReference type="PROSITE" id="PS00909">
    <property type="entry name" value="MR_MLE_2"/>
    <property type="match status" value="1"/>
</dbReference>
<protein>
    <recommendedName>
        <fullName evidence="4">Mandelate racemase/muconate lactonizing enzyme C-terminal domain-containing protein</fullName>
    </recommendedName>
</protein>
<evidence type="ECO:0000256" key="1">
    <source>
        <dbReference type="ARBA" id="ARBA00001946"/>
    </source>
</evidence>
<keyword evidence="6" id="KW-1185">Reference proteome</keyword>
<dbReference type="AlphaFoldDB" id="W4LHU4"/>
<dbReference type="PANTHER" id="PTHR13794:SF58">
    <property type="entry name" value="MITOCHONDRIAL ENOLASE SUPERFAMILY MEMBER 1"/>
    <property type="match status" value="1"/>
</dbReference>
<dbReference type="Proteomes" id="UP000019141">
    <property type="component" value="Unassembled WGS sequence"/>
</dbReference>
<dbReference type="PATRIC" id="fig|1429438.4.peg.4287"/>
<evidence type="ECO:0000259" key="4">
    <source>
        <dbReference type="SMART" id="SM00922"/>
    </source>
</evidence>
<evidence type="ECO:0000313" key="5">
    <source>
        <dbReference type="EMBL" id="ETW97552.1"/>
    </source>
</evidence>
<dbReference type="GO" id="GO:0016052">
    <property type="term" value="P:carbohydrate catabolic process"/>
    <property type="evidence" value="ECO:0007669"/>
    <property type="project" value="TreeGrafter"/>
</dbReference>
<keyword evidence="3" id="KW-0460">Magnesium</keyword>
<dbReference type="Pfam" id="PF02746">
    <property type="entry name" value="MR_MLE_N"/>
    <property type="match status" value="1"/>
</dbReference>